<reference evidence="2 3" key="1">
    <citation type="submission" date="2009-11" db="EMBL/GenBank/DDBJ databases">
        <title>Annotation of Allomyces macrogynus ATCC 38327.</title>
        <authorList>
            <consortium name="The Broad Institute Genome Sequencing Platform"/>
            <person name="Russ C."/>
            <person name="Cuomo C."/>
            <person name="Burger G."/>
            <person name="Gray M.W."/>
            <person name="Holland P.W.H."/>
            <person name="King N."/>
            <person name="Lang F.B.F."/>
            <person name="Roger A.J."/>
            <person name="Ruiz-Trillo I."/>
            <person name="Young S.K."/>
            <person name="Zeng Q."/>
            <person name="Gargeya S."/>
            <person name="Fitzgerald M."/>
            <person name="Haas B."/>
            <person name="Abouelleil A."/>
            <person name="Alvarado L."/>
            <person name="Arachchi H.M."/>
            <person name="Berlin A."/>
            <person name="Chapman S.B."/>
            <person name="Gearin G."/>
            <person name="Goldberg J."/>
            <person name="Griggs A."/>
            <person name="Gujja S."/>
            <person name="Hansen M."/>
            <person name="Heiman D."/>
            <person name="Howarth C."/>
            <person name="Larimer J."/>
            <person name="Lui A."/>
            <person name="MacDonald P.J.P."/>
            <person name="McCowen C."/>
            <person name="Montmayeur A."/>
            <person name="Murphy C."/>
            <person name="Neiman D."/>
            <person name="Pearson M."/>
            <person name="Priest M."/>
            <person name="Roberts A."/>
            <person name="Saif S."/>
            <person name="Shea T."/>
            <person name="Sisk P."/>
            <person name="Stolte C."/>
            <person name="Sykes S."/>
            <person name="Wortman J."/>
            <person name="Nusbaum C."/>
            <person name="Birren B."/>
        </authorList>
    </citation>
    <scope>NUCLEOTIDE SEQUENCE [LARGE SCALE GENOMIC DNA]</scope>
    <source>
        <strain evidence="2 3">ATCC 38327</strain>
    </source>
</reference>
<name>A0A0L0TB36_ALLM3</name>
<feature type="region of interest" description="Disordered" evidence="1">
    <location>
        <begin position="125"/>
        <end position="150"/>
    </location>
</feature>
<dbReference type="AlphaFoldDB" id="A0A0L0TB36"/>
<sequence>MYMIGHCNTVATKLAKRFGVSVTGKQVKNKFDGLKAQFTLWCKYSCCRNWEFEVANSTLWTSPENLTEAIAAEPKLVTVEKGFPLHEKCEDLWGKSLTKGADVEHPAASEDKDDLDLEADDKMLAEDESDESDNECDSDSDSDHDNKLKKKPVLCKTKGKAVAKKVASKQPDLGTKMSKKDLDVALQVTLLHSLGPDIALLPIQLATAMAKTMHKQAMVWANDQPELDLAIYLAMYIDAHPHAVSTLMSLQGDERHCMYIARLVLDLSYLI</sequence>
<evidence type="ECO:0000313" key="3">
    <source>
        <dbReference type="Proteomes" id="UP000054350"/>
    </source>
</evidence>
<evidence type="ECO:0000313" key="2">
    <source>
        <dbReference type="EMBL" id="KNE71789.1"/>
    </source>
</evidence>
<feature type="compositionally biased region" description="Acidic residues" evidence="1">
    <location>
        <begin position="126"/>
        <end position="140"/>
    </location>
</feature>
<dbReference type="Proteomes" id="UP000054350">
    <property type="component" value="Unassembled WGS sequence"/>
</dbReference>
<accession>A0A0L0TB36</accession>
<proteinExistence type="predicted"/>
<keyword evidence="3" id="KW-1185">Reference proteome</keyword>
<organism evidence="2 3">
    <name type="scientific">Allomyces macrogynus (strain ATCC 38327)</name>
    <name type="common">Allomyces javanicus var. macrogynus</name>
    <dbReference type="NCBI Taxonomy" id="578462"/>
    <lineage>
        <taxon>Eukaryota</taxon>
        <taxon>Fungi</taxon>
        <taxon>Fungi incertae sedis</taxon>
        <taxon>Blastocladiomycota</taxon>
        <taxon>Blastocladiomycetes</taxon>
        <taxon>Blastocladiales</taxon>
        <taxon>Blastocladiaceae</taxon>
        <taxon>Allomyces</taxon>
    </lineage>
</organism>
<evidence type="ECO:0008006" key="4">
    <source>
        <dbReference type="Google" id="ProtNLM"/>
    </source>
</evidence>
<reference evidence="3" key="2">
    <citation type="submission" date="2009-11" db="EMBL/GenBank/DDBJ databases">
        <title>The Genome Sequence of Allomyces macrogynus strain ATCC 38327.</title>
        <authorList>
            <consortium name="The Broad Institute Genome Sequencing Platform"/>
            <person name="Russ C."/>
            <person name="Cuomo C."/>
            <person name="Shea T."/>
            <person name="Young S.K."/>
            <person name="Zeng Q."/>
            <person name="Koehrsen M."/>
            <person name="Haas B."/>
            <person name="Borodovsky M."/>
            <person name="Guigo R."/>
            <person name="Alvarado L."/>
            <person name="Berlin A."/>
            <person name="Borenstein D."/>
            <person name="Chen Z."/>
            <person name="Engels R."/>
            <person name="Freedman E."/>
            <person name="Gellesch M."/>
            <person name="Goldberg J."/>
            <person name="Griggs A."/>
            <person name="Gujja S."/>
            <person name="Heiman D."/>
            <person name="Hepburn T."/>
            <person name="Howarth C."/>
            <person name="Jen D."/>
            <person name="Larson L."/>
            <person name="Lewis B."/>
            <person name="Mehta T."/>
            <person name="Park D."/>
            <person name="Pearson M."/>
            <person name="Roberts A."/>
            <person name="Saif S."/>
            <person name="Shenoy N."/>
            <person name="Sisk P."/>
            <person name="Stolte C."/>
            <person name="Sykes S."/>
            <person name="Walk T."/>
            <person name="White J."/>
            <person name="Yandava C."/>
            <person name="Burger G."/>
            <person name="Gray M.W."/>
            <person name="Holland P.W.H."/>
            <person name="King N."/>
            <person name="Lang F.B.F."/>
            <person name="Roger A.J."/>
            <person name="Ruiz-Trillo I."/>
            <person name="Lander E."/>
            <person name="Nusbaum C."/>
        </authorList>
    </citation>
    <scope>NUCLEOTIDE SEQUENCE [LARGE SCALE GENOMIC DNA]</scope>
    <source>
        <strain evidence="3">ATCC 38327</strain>
    </source>
</reference>
<dbReference type="OrthoDB" id="5651976at2759"/>
<evidence type="ECO:0000256" key="1">
    <source>
        <dbReference type="SAM" id="MobiDB-lite"/>
    </source>
</evidence>
<gene>
    <name evidence="2" type="ORF">AMAG_16096</name>
</gene>
<protein>
    <recommendedName>
        <fullName evidence="4">Myb/SANT-like domain-containing protein</fullName>
    </recommendedName>
</protein>
<dbReference type="EMBL" id="GG745374">
    <property type="protein sequence ID" value="KNE71789.1"/>
    <property type="molecule type" value="Genomic_DNA"/>
</dbReference>
<dbReference type="VEuPathDB" id="FungiDB:AMAG_16096"/>